<dbReference type="AlphaFoldDB" id="A0A9D1EKQ4"/>
<accession>A0A9D1EKQ4</accession>
<dbReference type="CDD" id="cd08966">
    <property type="entry name" value="EcFpg-like_N"/>
    <property type="match status" value="1"/>
</dbReference>
<evidence type="ECO:0000256" key="10">
    <source>
        <dbReference type="ARBA" id="ARBA00023204"/>
    </source>
</evidence>
<dbReference type="GO" id="GO:0008270">
    <property type="term" value="F:zinc ion binding"/>
    <property type="evidence" value="ECO:0007669"/>
    <property type="project" value="UniProtKB-UniRule"/>
</dbReference>
<dbReference type="NCBIfam" id="NF002211">
    <property type="entry name" value="PRK01103.1"/>
    <property type="match status" value="1"/>
</dbReference>
<comment type="similarity">
    <text evidence="2 15">Belongs to the FPG family.</text>
</comment>
<evidence type="ECO:0000256" key="13">
    <source>
        <dbReference type="ARBA" id="ARBA00023295"/>
    </source>
</evidence>
<dbReference type="EC" id="4.2.99.18" evidence="15"/>
<keyword evidence="12 15" id="KW-0511">Multifunctional enzyme</keyword>
<dbReference type="Pfam" id="PF06831">
    <property type="entry name" value="H2TH"/>
    <property type="match status" value="1"/>
</dbReference>
<keyword evidence="11 15" id="KW-0456">Lyase</keyword>
<feature type="binding site" evidence="15">
    <location>
        <position position="155"/>
    </location>
    <ligand>
        <name>DNA</name>
        <dbReference type="ChEBI" id="CHEBI:16991"/>
    </ligand>
</feature>
<evidence type="ECO:0000256" key="6">
    <source>
        <dbReference type="ARBA" id="ARBA00022771"/>
    </source>
</evidence>
<keyword evidence="9 15" id="KW-0238">DNA-binding</keyword>
<dbReference type="EMBL" id="DVHU01000076">
    <property type="protein sequence ID" value="HIR93442.1"/>
    <property type="molecule type" value="Genomic_DNA"/>
</dbReference>
<evidence type="ECO:0000256" key="1">
    <source>
        <dbReference type="ARBA" id="ARBA00001668"/>
    </source>
</evidence>
<dbReference type="Proteomes" id="UP000886841">
    <property type="component" value="Unassembled WGS sequence"/>
</dbReference>
<evidence type="ECO:0000313" key="19">
    <source>
        <dbReference type="Proteomes" id="UP000886841"/>
    </source>
</evidence>
<evidence type="ECO:0000256" key="14">
    <source>
        <dbReference type="ARBA" id="ARBA00044632"/>
    </source>
</evidence>
<evidence type="ECO:0000256" key="12">
    <source>
        <dbReference type="ARBA" id="ARBA00023268"/>
    </source>
</evidence>
<feature type="active site" description="Proton donor; for delta-elimination activity" evidence="15">
    <location>
        <position position="264"/>
    </location>
</feature>
<dbReference type="Pfam" id="PF06827">
    <property type="entry name" value="zf-FPG_IleRS"/>
    <property type="match status" value="1"/>
</dbReference>
<feature type="active site" description="Proton donor" evidence="15">
    <location>
        <position position="3"/>
    </location>
</feature>
<evidence type="ECO:0000256" key="2">
    <source>
        <dbReference type="ARBA" id="ARBA00009409"/>
    </source>
</evidence>
<dbReference type="PROSITE" id="PS51068">
    <property type="entry name" value="FPG_CAT"/>
    <property type="match status" value="1"/>
</dbReference>
<dbReference type="PROSITE" id="PS01242">
    <property type="entry name" value="ZF_FPG_1"/>
    <property type="match status" value="1"/>
</dbReference>
<dbReference type="Gene3D" id="1.10.8.50">
    <property type="match status" value="1"/>
</dbReference>
<dbReference type="InterPro" id="IPR012319">
    <property type="entry name" value="FPG_cat"/>
</dbReference>
<keyword evidence="6 15" id="KW-0863">Zinc-finger</keyword>
<dbReference type="InterPro" id="IPR035937">
    <property type="entry name" value="FPG_N"/>
</dbReference>
<comment type="caution">
    <text evidence="18">The sequence shown here is derived from an EMBL/GenBank/DDBJ whole genome shotgun (WGS) entry which is preliminary data.</text>
</comment>
<sequence length="276" mass="31643">MPELPEVETIRRVIEPQLWGLAIRELILHRPEVIAHPEPEEFCRRLMGQTFCSLKRRGKFLILELSGGDRVIVHLRMTGCLLVTPEDYPQEKHTHVVFRLEKGLELRFSDTRRFGRLWLLKKGEADTYSGIEKLGMEPLDTALTGLYLQNHWGKRKKAIKDCLLEQNVLAGIGNIYSDEILFQARIRPDRPAGSLIGEEWDSLARIIPQCLSFFIRKNQLSPEEYLESKGQDYRNTPYLQVYGRQGLPCPSCGTSLCRTVIGGRSSVYCPCCQKLV</sequence>
<feature type="binding site" evidence="15">
    <location>
        <position position="112"/>
    </location>
    <ligand>
        <name>DNA</name>
        <dbReference type="ChEBI" id="CHEBI:16991"/>
    </ligand>
</feature>
<feature type="binding site" evidence="15">
    <location>
        <position position="93"/>
    </location>
    <ligand>
        <name>DNA</name>
        <dbReference type="ChEBI" id="CHEBI:16991"/>
    </ligand>
</feature>
<feature type="active site" description="Proton donor; for beta-elimination activity" evidence="15">
    <location>
        <position position="59"/>
    </location>
</feature>
<evidence type="ECO:0000259" key="17">
    <source>
        <dbReference type="PROSITE" id="PS51068"/>
    </source>
</evidence>
<protein>
    <recommendedName>
        <fullName evidence="15">Formamidopyrimidine-DNA glycosylase</fullName>
        <shortName evidence="15">Fapy-DNA glycosylase</shortName>
        <ecNumber evidence="15">3.2.2.23</ecNumber>
    </recommendedName>
    <alternativeName>
        <fullName evidence="15">DNA-(apurinic or apyrimidinic site) lyase MutM</fullName>
        <shortName evidence="15">AP lyase MutM</shortName>
        <ecNumber evidence="15">4.2.99.18</ecNumber>
    </alternativeName>
</protein>
<dbReference type="GO" id="GO:0034039">
    <property type="term" value="F:8-oxo-7,8-dihydroguanine DNA N-glycosylase activity"/>
    <property type="evidence" value="ECO:0007669"/>
    <property type="project" value="TreeGrafter"/>
</dbReference>
<dbReference type="GO" id="GO:0003690">
    <property type="term" value="F:double-stranded DNA binding"/>
    <property type="evidence" value="ECO:0007669"/>
    <property type="project" value="UniProtKB-ARBA"/>
</dbReference>
<name>A0A9D1EKQ4_9FIRM</name>
<feature type="domain" description="Formamidopyrimidine-DNA glycosylase catalytic" evidence="17">
    <location>
        <begin position="2"/>
        <end position="115"/>
    </location>
</feature>
<evidence type="ECO:0000256" key="8">
    <source>
        <dbReference type="ARBA" id="ARBA00022833"/>
    </source>
</evidence>
<dbReference type="PROSITE" id="PS51066">
    <property type="entry name" value="ZF_FPG_2"/>
    <property type="match status" value="1"/>
</dbReference>
<dbReference type="Gene3D" id="3.20.190.10">
    <property type="entry name" value="MutM-like, N-terminal"/>
    <property type="match status" value="1"/>
</dbReference>
<keyword evidence="13 15" id="KW-0326">Glycosidase</keyword>
<comment type="subunit">
    <text evidence="3 15">Monomer.</text>
</comment>
<dbReference type="SUPFAM" id="SSF57716">
    <property type="entry name" value="Glucocorticoid receptor-like (DNA-binding domain)"/>
    <property type="match status" value="1"/>
</dbReference>
<keyword evidence="4 15" id="KW-0479">Metal-binding</keyword>
<dbReference type="SUPFAM" id="SSF81624">
    <property type="entry name" value="N-terminal domain of MutM-like DNA repair proteins"/>
    <property type="match status" value="1"/>
</dbReference>
<comment type="catalytic activity">
    <reaction evidence="1 15">
        <text>Hydrolysis of DNA containing ring-opened 7-methylguanine residues, releasing 2,6-diamino-4-hydroxy-5-(N-methyl)formamidopyrimidine.</text>
        <dbReference type="EC" id="3.2.2.23"/>
    </reaction>
</comment>
<keyword evidence="5 15" id="KW-0227">DNA damage</keyword>
<evidence type="ECO:0000256" key="7">
    <source>
        <dbReference type="ARBA" id="ARBA00022801"/>
    </source>
</evidence>
<dbReference type="InterPro" id="IPR000214">
    <property type="entry name" value="Znf_DNA_glyclase/AP_lyase"/>
</dbReference>
<evidence type="ECO:0000256" key="5">
    <source>
        <dbReference type="ARBA" id="ARBA00022763"/>
    </source>
</evidence>
<dbReference type="GO" id="GO:0003684">
    <property type="term" value="F:damaged DNA binding"/>
    <property type="evidence" value="ECO:0007669"/>
    <property type="project" value="InterPro"/>
</dbReference>
<dbReference type="HAMAP" id="MF_00103">
    <property type="entry name" value="Fapy_DNA_glycosyl"/>
    <property type="match status" value="1"/>
</dbReference>
<evidence type="ECO:0000259" key="16">
    <source>
        <dbReference type="PROSITE" id="PS51066"/>
    </source>
</evidence>
<proteinExistence type="inferred from homology"/>
<dbReference type="NCBIfam" id="TIGR00577">
    <property type="entry name" value="fpg"/>
    <property type="match status" value="1"/>
</dbReference>
<dbReference type="InterPro" id="IPR015886">
    <property type="entry name" value="H2TH_FPG"/>
</dbReference>
<comment type="catalytic activity">
    <reaction evidence="14 15">
        <text>2'-deoxyribonucleotide-(2'-deoxyribose 5'-phosphate)-2'-deoxyribonucleotide-DNA = a 3'-end 2'-deoxyribonucleotide-(2,3-dehydro-2,3-deoxyribose 5'-phosphate)-DNA + a 5'-end 5'-phospho-2'-deoxyribonucleoside-DNA + H(+)</text>
        <dbReference type="Rhea" id="RHEA:66592"/>
        <dbReference type="Rhea" id="RHEA-COMP:13180"/>
        <dbReference type="Rhea" id="RHEA-COMP:16897"/>
        <dbReference type="Rhea" id="RHEA-COMP:17067"/>
        <dbReference type="ChEBI" id="CHEBI:15378"/>
        <dbReference type="ChEBI" id="CHEBI:136412"/>
        <dbReference type="ChEBI" id="CHEBI:157695"/>
        <dbReference type="ChEBI" id="CHEBI:167181"/>
        <dbReference type="EC" id="4.2.99.18"/>
    </reaction>
</comment>
<dbReference type="EC" id="3.2.2.23" evidence="15"/>
<evidence type="ECO:0000256" key="9">
    <source>
        <dbReference type="ARBA" id="ARBA00023125"/>
    </source>
</evidence>
<evidence type="ECO:0000256" key="3">
    <source>
        <dbReference type="ARBA" id="ARBA00011245"/>
    </source>
</evidence>
<dbReference type="InterPro" id="IPR010979">
    <property type="entry name" value="Ribosomal_uS13-like_H2TH"/>
</dbReference>
<feature type="active site" description="Schiff-base intermediate with DNA" evidence="15">
    <location>
        <position position="2"/>
    </location>
</feature>
<dbReference type="InterPro" id="IPR015887">
    <property type="entry name" value="DNA_glyclase_Znf_dom_DNA_BS"/>
</dbReference>
<dbReference type="InterPro" id="IPR010663">
    <property type="entry name" value="Znf_FPG/IleRS"/>
</dbReference>
<dbReference type="FunFam" id="1.10.8.50:FF:000003">
    <property type="entry name" value="Formamidopyrimidine-DNA glycosylase"/>
    <property type="match status" value="1"/>
</dbReference>
<dbReference type="SMART" id="SM00898">
    <property type="entry name" value="Fapy_DNA_glyco"/>
    <property type="match status" value="1"/>
</dbReference>
<evidence type="ECO:0000256" key="15">
    <source>
        <dbReference type="HAMAP-Rule" id="MF_00103"/>
    </source>
</evidence>
<comment type="function">
    <text evidence="15">Involved in base excision repair of DNA damaged by oxidation or by mutagenic agents. Acts as DNA glycosylase that recognizes and removes damaged bases. Has a preference for oxidized purines, such as 7,8-dihydro-8-oxoguanine (8-oxoG). Has AP (apurinic/apyrimidinic) lyase activity and introduces nicks in the DNA strand. Cleaves the DNA backbone by beta-delta elimination to generate a single-strand break at the site of the removed base with both 3'- and 5'-phosphates.</text>
</comment>
<evidence type="ECO:0000313" key="18">
    <source>
        <dbReference type="EMBL" id="HIR93442.1"/>
    </source>
</evidence>
<dbReference type="GO" id="GO:0006284">
    <property type="term" value="P:base-excision repair"/>
    <property type="evidence" value="ECO:0007669"/>
    <property type="project" value="InterPro"/>
</dbReference>
<dbReference type="GO" id="GO:0140078">
    <property type="term" value="F:class I DNA-(apurinic or apyrimidinic site) endonuclease activity"/>
    <property type="evidence" value="ECO:0007669"/>
    <property type="project" value="UniProtKB-EC"/>
</dbReference>
<comment type="cofactor">
    <cofactor evidence="15">
        <name>Zn(2+)</name>
        <dbReference type="ChEBI" id="CHEBI:29105"/>
    </cofactor>
    <text evidence="15">Binds 1 zinc ion per subunit.</text>
</comment>
<feature type="domain" description="FPG-type" evidence="16">
    <location>
        <begin position="240"/>
        <end position="274"/>
    </location>
</feature>
<evidence type="ECO:0000256" key="11">
    <source>
        <dbReference type="ARBA" id="ARBA00023239"/>
    </source>
</evidence>
<reference evidence="18" key="2">
    <citation type="journal article" date="2021" name="PeerJ">
        <title>Extensive microbial diversity within the chicken gut microbiome revealed by metagenomics and culture.</title>
        <authorList>
            <person name="Gilroy R."/>
            <person name="Ravi A."/>
            <person name="Getino M."/>
            <person name="Pursley I."/>
            <person name="Horton D.L."/>
            <person name="Alikhan N.F."/>
            <person name="Baker D."/>
            <person name="Gharbi K."/>
            <person name="Hall N."/>
            <person name="Watson M."/>
            <person name="Adriaenssens E.M."/>
            <person name="Foster-Nyarko E."/>
            <person name="Jarju S."/>
            <person name="Secka A."/>
            <person name="Antonio M."/>
            <person name="Oren A."/>
            <person name="Chaudhuri R.R."/>
            <person name="La Ragione R."/>
            <person name="Hildebrand F."/>
            <person name="Pallen M.J."/>
        </authorList>
    </citation>
    <scope>NUCLEOTIDE SEQUENCE</scope>
    <source>
        <strain evidence="18">ChiSxjej1B13-7041</strain>
    </source>
</reference>
<reference evidence="18" key="1">
    <citation type="submission" date="2020-10" db="EMBL/GenBank/DDBJ databases">
        <authorList>
            <person name="Gilroy R."/>
        </authorList>
    </citation>
    <scope>NUCLEOTIDE SEQUENCE</scope>
    <source>
        <strain evidence="18">ChiSxjej1B13-7041</strain>
    </source>
</reference>
<dbReference type="InterPro" id="IPR020629">
    <property type="entry name" value="FPG_Glyclase"/>
</dbReference>
<gene>
    <name evidence="15 18" type="primary">mutM</name>
    <name evidence="15" type="synonym">fpg</name>
    <name evidence="18" type="ORF">IAB98_08510</name>
</gene>
<dbReference type="PANTHER" id="PTHR22993:SF9">
    <property type="entry name" value="FORMAMIDOPYRIMIDINE-DNA GLYCOSYLASE"/>
    <property type="match status" value="1"/>
</dbReference>
<keyword evidence="7 15" id="KW-0378">Hydrolase</keyword>
<keyword evidence="10 15" id="KW-0234">DNA repair</keyword>
<keyword evidence="8 15" id="KW-0862">Zinc</keyword>
<dbReference type="PANTHER" id="PTHR22993">
    <property type="entry name" value="FORMAMIDOPYRIMIDINE-DNA GLYCOSYLASE"/>
    <property type="match status" value="1"/>
</dbReference>
<dbReference type="Pfam" id="PF01149">
    <property type="entry name" value="Fapy_DNA_glyco"/>
    <property type="match status" value="1"/>
</dbReference>
<evidence type="ECO:0000256" key="4">
    <source>
        <dbReference type="ARBA" id="ARBA00022723"/>
    </source>
</evidence>
<organism evidence="18 19">
    <name type="scientific">Candidatus Egerieimonas intestinavium</name>
    <dbReference type="NCBI Taxonomy" id="2840777"/>
    <lineage>
        <taxon>Bacteria</taxon>
        <taxon>Bacillati</taxon>
        <taxon>Bacillota</taxon>
        <taxon>Clostridia</taxon>
        <taxon>Lachnospirales</taxon>
        <taxon>Lachnospiraceae</taxon>
        <taxon>Lachnospiraceae incertae sedis</taxon>
        <taxon>Candidatus Egerieimonas</taxon>
    </lineage>
</organism>
<dbReference type="SUPFAM" id="SSF46946">
    <property type="entry name" value="S13-like H2TH domain"/>
    <property type="match status" value="1"/>
</dbReference>
<dbReference type="SMART" id="SM01232">
    <property type="entry name" value="H2TH"/>
    <property type="match status" value="1"/>
</dbReference>